<reference evidence="2" key="1">
    <citation type="submission" date="2017-10" db="EMBL/GenBank/DDBJ databases">
        <authorList>
            <person name="Gaisin V.A."/>
            <person name="Rysina M.S."/>
            <person name="Grouzdev D.S."/>
        </authorList>
    </citation>
    <scope>NUCLEOTIDE SEQUENCE [LARGE SCALE GENOMIC DNA]</scope>
    <source>
        <strain evidence="2">V1</strain>
    </source>
</reference>
<dbReference type="PANTHER" id="PTHR35866">
    <property type="entry name" value="PUTATIVE-RELATED"/>
    <property type="match status" value="1"/>
</dbReference>
<dbReference type="EMBL" id="PDNZ01000007">
    <property type="protein sequence ID" value="PWW81494.1"/>
    <property type="molecule type" value="Genomic_DNA"/>
</dbReference>
<dbReference type="Proteomes" id="UP000246278">
    <property type="component" value="Unassembled WGS sequence"/>
</dbReference>
<dbReference type="InterPro" id="IPR005358">
    <property type="entry name" value="Puta_zinc/iron-chelating_dom"/>
</dbReference>
<organism evidence="1 2">
    <name type="scientific">Prosthecochloris marina</name>
    <dbReference type="NCBI Taxonomy" id="2017681"/>
    <lineage>
        <taxon>Bacteria</taxon>
        <taxon>Pseudomonadati</taxon>
        <taxon>Chlorobiota</taxon>
        <taxon>Chlorobiia</taxon>
        <taxon>Chlorobiales</taxon>
        <taxon>Chlorobiaceae</taxon>
        <taxon>Prosthecochloris</taxon>
    </lineage>
</organism>
<name>A0A317T4G0_9CHLB</name>
<proteinExistence type="predicted"/>
<protein>
    <submittedName>
        <fullName evidence="1">Zinc/iron-chelating domain-containing protein</fullName>
    </submittedName>
</protein>
<dbReference type="PANTHER" id="PTHR35866:SF1">
    <property type="entry name" value="YKGJ FAMILY CYSTEINE CLUSTER PROTEIN"/>
    <property type="match status" value="1"/>
</dbReference>
<sequence>MDNILNKLGLNLDEKTKLADDSIFCFGCHKELSCYNTCCGGLDIFLTPYDILRMKNRLGMTSAEFISKHTEPVIHGESKLPFLKLKLAQTGSCSFVGEEGCSLYDDRPLACRYYPIGFGVYKNDAAQGSDFYFLIKEEHCKGFEEKQEQTVAEWRKKQEIDLYDDKNKVWMDLILNKKMYSPDLEPDEKSLKMFFMGSYEVDSFKSFVFESRFFDVFEVDEELQEQLRSDEEELMIFAHKWLQYALFRMPTMKLRGA</sequence>
<dbReference type="Pfam" id="PF03692">
    <property type="entry name" value="CxxCxxCC"/>
    <property type="match status" value="1"/>
</dbReference>
<accession>A0A317T4G0</accession>
<dbReference type="OrthoDB" id="9810361at2"/>
<evidence type="ECO:0000313" key="2">
    <source>
        <dbReference type="Proteomes" id="UP000246278"/>
    </source>
</evidence>
<evidence type="ECO:0000313" key="1">
    <source>
        <dbReference type="EMBL" id="PWW81494.1"/>
    </source>
</evidence>
<keyword evidence="2" id="KW-1185">Reference proteome</keyword>
<gene>
    <name evidence="1" type="ORF">CR164_10745</name>
</gene>
<dbReference type="RefSeq" id="WP_110023988.1">
    <property type="nucleotide sequence ID" value="NZ_PDNZ01000007.1"/>
</dbReference>
<dbReference type="AlphaFoldDB" id="A0A317T4G0"/>
<comment type="caution">
    <text evidence="1">The sequence shown here is derived from an EMBL/GenBank/DDBJ whole genome shotgun (WGS) entry which is preliminary data.</text>
</comment>